<reference evidence="2 3" key="1">
    <citation type="journal article" date="2019" name="Nat. Plants">
        <title>Genome sequencing of Musa balbisiana reveals subgenome evolution and function divergence in polyploid bananas.</title>
        <authorList>
            <person name="Yao X."/>
        </authorList>
    </citation>
    <scope>NUCLEOTIDE SEQUENCE [LARGE SCALE GENOMIC DNA]</scope>
    <source>
        <strain evidence="3">cv. DH-PKW</strain>
        <tissue evidence="2">Leaves</tissue>
    </source>
</reference>
<feature type="region of interest" description="Disordered" evidence="1">
    <location>
        <begin position="399"/>
        <end position="426"/>
    </location>
</feature>
<evidence type="ECO:0000313" key="3">
    <source>
        <dbReference type="Proteomes" id="UP000317650"/>
    </source>
</evidence>
<dbReference type="PANTHER" id="PTHR34194">
    <property type="entry name" value="F14J8.16 PROTEIN"/>
    <property type="match status" value="1"/>
</dbReference>
<keyword evidence="3" id="KW-1185">Reference proteome</keyword>
<dbReference type="PANTHER" id="PTHR34194:SF25">
    <property type="entry name" value="OS05G0423200 PROTEIN"/>
    <property type="match status" value="1"/>
</dbReference>
<proteinExistence type="predicted"/>
<dbReference type="AlphaFoldDB" id="A0A4S8KDJ8"/>
<sequence>MHGAEMSPPPRGVGSPLVVTCRRKRRLRSEGILSSDDPRPLQVFAPGAEENRPIVDYGRNPLSRESDGFGIRQDEADAQYKLLLEHLNVDDKSYVFEVIIGGSRWRIKYEQDEDSCVTAVRSQPRKRRLSTSTGSCNAKKRRKNNGLGQEPCEASGPRAPLSQSGWDVGGSLIDEDYQVFLNHVKACGRSMILQYGNNVTIVYEKERNGREEVPEQEEEEEEIENEALGEETDVHPMEMEMKLYDDPLQTSSSTASYFDELLQHRSSSFRDRLMDILRKPFDQKEFENMMSLINIRNPIVKYKELRNGSKPYTTNQLGSSYLDCHPDLARRISSAFDDHHKSLFLHGFFFWLKELELACKLFITLLQNVGYEGAFKPWVPAAPDHIDIECDDTTILSVQSDTSEGEEKKGSEGKEVQEEKEGENNMNILHEGEEKEWEEVKEVKVAEIKLCGKESDVYPGEMEIKSYHGSLQSSTSLGLQAFEDVGYSVETLQHTLTSSFHSRLMSVLEMPFDQVEYERLMSLISLYMPEMKDLGDESRSYTTNQLGYSSPDHYPDLVSQIKSADPNRGLLLLRGFFFWLQNRGDEGAYKPWATSDPNKTLQD</sequence>
<dbReference type="STRING" id="52838.A0A4S8KDJ8"/>
<dbReference type="Proteomes" id="UP000317650">
    <property type="component" value="Chromosome 4"/>
</dbReference>
<name>A0A4S8KDJ8_MUSBA</name>
<comment type="caution">
    <text evidence="2">The sequence shown here is derived from an EMBL/GenBank/DDBJ whole genome shotgun (WGS) entry which is preliminary data.</text>
</comment>
<evidence type="ECO:0000256" key="1">
    <source>
        <dbReference type="SAM" id="MobiDB-lite"/>
    </source>
</evidence>
<gene>
    <name evidence="2" type="ORF">C4D60_Mb04t20730</name>
</gene>
<protein>
    <submittedName>
        <fullName evidence="2">Uncharacterized protein</fullName>
    </submittedName>
</protein>
<evidence type="ECO:0000313" key="2">
    <source>
        <dbReference type="EMBL" id="THU73241.1"/>
    </source>
</evidence>
<feature type="compositionally biased region" description="Acidic residues" evidence="1">
    <location>
        <begin position="214"/>
        <end position="229"/>
    </location>
</feature>
<feature type="region of interest" description="Disordered" evidence="1">
    <location>
        <begin position="121"/>
        <end position="163"/>
    </location>
</feature>
<feature type="region of interest" description="Disordered" evidence="1">
    <location>
        <begin position="208"/>
        <end position="229"/>
    </location>
</feature>
<feature type="compositionally biased region" description="Basic and acidic residues" evidence="1">
    <location>
        <begin position="405"/>
        <end position="423"/>
    </location>
</feature>
<dbReference type="EMBL" id="PYDT01000001">
    <property type="protein sequence ID" value="THU73241.1"/>
    <property type="molecule type" value="Genomic_DNA"/>
</dbReference>
<organism evidence="2 3">
    <name type="scientific">Musa balbisiana</name>
    <name type="common">Banana</name>
    <dbReference type="NCBI Taxonomy" id="52838"/>
    <lineage>
        <taxon>Eukaryota</taxon>
        <taxon>Viridiplantae</taxon>
        <taxon>Streptophyta</taxon>
        <taxon>Embryophyta</taxon>
        <taxon>Tracheophyta</taxon>
        <taxon>Spermatophyta</taxon>
        <taxon>Magnoliopsida</taxon>
        <taxon>Liliopsida</taxon>
        <taxon>Zingiberales</taxon>
        <taxon>Musaceae</taxon>
        <taxon>Musa</taxon>
    </lineage>
</organism>
<accession>A0A4S8KDJ8</accession>